<name>A0ABW4Y326_9FLAO</name>
<dbReference type="Pfam" id="PF19617">
    <property type="entry name" value="DUF6122"/>
    <property type="match status" value="1"/>
</dbReference>
<keyword evidence="1" id="KW-1133">Transmembrane helix</keyword>
<dbReference type="EMBL" id="JBHUHU010000005">
    <property type="protein sequence ID" value="MFD2101036.1"/>
    <property type="molecule type" value="Genomic_DNA"/>
</dbReference>
<feature type="transmembrane region" description="Helical" evidence="1">
    <location>
        <begin position="30"/>
        <end position="47"/>
    </location>
</feature>
<gene>
    <name evidence="2" type="ORF">ACFSJE_14705</name>
</gene>
<comment type="caution">
    <text evidence="2">The sequence shown here is derived from an EMBL/GenBank/DDBJ whole genome shotgun (WGS) entry which is preliminary data.</text>
</comment>
<sequence length="104" mass="12117">MYRHIIHYGIHFLVPILIAFFFFKENRIKVALILLAGIVIDIDHLWAEPLFDPNRCSIGFHPFHSYWAILVYCILPFFKVTRIIGLALIIHIIADVTDCLLLRG</sequence>
<organism evidence="2 3">
    <name type="scientific">Flagellimonas iocasae</name>
    <dbReference type="NCBI Taxonomy" id="2055905"/>
    <lineage>
        <taxon>Bacteria</taxon>
        <taxon>Pseudomonadati</taxon>
        <taxon>Bacteroidota</taxon>
        <taxon>Flavobacteriia</taxon>
        <taxon>Flavobacteriales</taxon>
        <taxon>Flavobacteriaceae</taxon>
        <taxon>Flagellimonas</taxon>
    </lineage>
</organism>
<evidence type="ECO:0000313" key="3">
    <source>
        <dbReference type="Proteomes" id="UP001597342"/>
    </source>
</evidence>
<reference evidence="3" key="1">
    <citation type="journal article" date="2019" name="Int. J. Syst. Evol. Microbiol.">
        <title>The Global Catalogue of Microorganisms (GCM) 10K type strain sequencing project: providing services to taxonomists for standard genome sequencing and annotation.</title>
        <authorList>
            <consortium name="The Broad Institute Genomics Platform"/>
            <consortium name="The Broad Institute Genome Sequencing Center for Infectious Disease"/>
            <person name="Wu L."/>
            <person name="Ma J."/>
        </authorList>
    </citation>
    <scope>NUCLEOTIDE SEQUENCE [LARGE SCALE GENOMIC DNA]</scope>
    <source>
        <strain evidence="3">JCM 3389</strain>
    </source>
</reference>
<dbReference type="InterPro" id="IPR046125">
    <property type="entry name" value="DUF6122"/>
</dbReference>
<feature type="transmembrane region" description="Helical" evidence="1">
    <location>
        <begin position="67"/>
        <end position="94"/>
    </location>
</feature>
<keyword evidence="1" id="KW-0812">Transmembrane</keyword>
<proteinExistence type="predicted"/>
<dbReference type="Proteomes" id="UP001597342">
    <property type="component" value="Unassembled WGS sequence"/>
</dbReference>
<protein>
    <submittedName>
        <fullName evidence="2">DUF6122 family protein</fullName>
    </submittedName>
</protein>
<keyword evidence="3" id="KW-1185">Reference proteome</keyword>
<dbReference type="RefSeq" id="WP_379831622.1">
    <property type="nucleotide sequence ID" value="NZ_JBHUHU010000005.1"/>
</dbReference>
<evidence type="ECO:0000313" key="2">
    <source>
        <dbReference type="EMBL" id="MFD2101036.1"/>
    </source>
</evidence>
<accession>A0ABW4Y326</accession>
<keyword evidence="1" id="KW-0472">Membrane</keyword>
<feature type="transmembrane region" description="Helical" evidence="1">
    <location>
        <begin position="6"/>
        <end position="23"/>
    </location>
</feature>
<evidence type="ECO:0000256" key="1">
    <source>
        <dbReference type="SAM" id="Phobius"/>
    </source>
</evidence>